<keyword evidence="1" id="KW-0812">Transmembrane</keyword>
<gene>
    <name evidence="2" type="ORF">MACJ_004054</name>
</gene>
<keyword evidence="1" id="KW-0472">Membrane</keyword>
<keyword evidence="1" id="KW-1133">Transmembrane helix</keyword>
<feature type="transmembrane region" description="Helical" evidence="1">
    <location>
        <begin position="15"/>
        <end position="35"/>
    </location>
</feature>
<dbReference type="AlphaFoldDB" id="A0A976SL29"/>
<proteinExistence type="predicted"/>
<protein>
    <submittedName>
        <fullName evidence="2">Uncharacterized protein</fullName>
    </submittedName>
</protein>
<sequence length="77" mass="8917">MGLWPVPSPFFIPEWYIFTNVTIIYTLRTCIYLIFEVSSLFGSNVSSPSPYGQQPFNTTLKNDRVLAYLIYSNGYYT</sequence>
<organism evidence="2 3">
    <name type="scientific">Theileria orientalis</name>
    <dbReference type="NCBI Taxonomy" id="68886"/>
    <lineage>
        <taxon>Eukaryota</taxon>
        <taxon>Sar</taxon>
        <taxon>Alveolata</taxon>
        <taxon>Apicomplexa</taxon>
        <taxon>Aconoidasida</taxon>
        <taxon>Piroplasmida</taxon>
        <taxon>Theileriidae</taxon>
        <taxon>Theileria</taxon>
    </lineage>
</organism>
<reference evidence="2" key="1">
    <citation type="submission" date="2022-07" db="EMBL/GenBank/DDBJ databases">
        <title>Evaluation of T. orientalis genome assembly methods using nanopore sequencing and analysis of variation between genomes.</title>
        <authorList>
            <person name="Yam J."/>
            <person name="Micallef M.L."/>
            <person name="Liu M."/>
            <person name="Djordjevic S.P."/>
            <person name="Bogema D.R."/>
            <person name="Jenkins C."/>
        </authorList>
    </citation>
    <scope>NUCLEOTIDE SEQUENCE</scope>
    <source>
        <strain evidence="2">Fish Creek</strain>
    </source>
</reference>
<dbReference type="EMBL" id="CP056067">
    <property type="protein sequence ID" value="UVC54504.1"/>
    <property type="molecule type" value="Genomic_DNA"/>
</dbReference>
<dbReference type="Proteomes" id="UP000244803">
    <property type="component" value="Chromosome 4"/>
</dbReference>
<accession>A0A976SL29</accession>
<evidence type="ECO:0000313" key="3">
    <source>
        <dbReference type="Proteomes" id="UP000244803"/>
    </source>
</evidence>
<evidence type="ECO:0000313" key="2">
    <source>
        <dbReference type="EMBL" id="UVC54504.1"/>
    </source>
</evidence>
<name>A0A976SL29_THEOR</name>
<evidence type="ECO:0000256" key="1">
    <source>
        <dbReference type="SAM" id="Phobius"/>
    </source>
</evidence>